<dbReference type="PANTHER" id="PTHR35606:SF4">
    <property type="entry name" value="CELLULOSE-BINDING FAMILY II PROTEIN"/>
    <property type="match status" value="1"/>
</dbReference>
<gene>
    <name evidence="4" type="ORF">GN958_ATG05711</name>
    <name evidence="3" type="ORF">GN958_ATG21623</name>
</gene>
<feature type="region of interest" description="Disordered" evidence="1">
    <location>
        <begin position="25"/>
        <end position="263"/>
    </location>
</feature>
<comment type="caution">
    <text evidence="4">The sequence shown here is derived from an EMBL/GenBank/DDBJ whole genome shotgun (WGS) entry which is preliminary data.</text>
</comment>
<evidence type="ECO:0008006" key="6">
    <source>
        <dbReference type="Google" id="ProtNLM"/>
    </source>
</evidence>
<evidence type="ECO:0000313" key="4">
    <source>
        <dbReference type="EMBL" id="KAF4145128.1"/>
    </source>
</evidence>
<accession>A0A8S9V3V5</accession>
<dbReference type="AlphaFoldDB" id="A0A8S9V3V5"/>
<organism evidence="4 5">
    <name type="scientific">Phytophthora infestans</name>
    <name type="common">Potato late blight agent</name>
    <name type="synonym">Botrytis infestans</name>
    <dbReference type="NCBI Taxonomy" id="4787"/>
    <lineage>
        <taxon>Eukaryota</taxon>
        <taxon>Sar</taxon>
        <taxon>Stramenopiles</taxon>
        <taxon>Oomycota</taxon>
        <taxon>Peronosporomycetes</taxon>
        <taxon>Peronosporales</taxon>
        <taxon>Peronosporaceae</taxon>
        <taxon>Phytophthora</taxon>
    </lineage>
</organism>
<feature type="chain" id="PRO_5036435015" description="Secreted protein" evidence="2">
    <location>
        <begin position="25"/>
        <end position="317"/>
    </location>
</feature>
<proteinExistence type="predicted"/>
<feature type="compositionally biased region" description="Low complexity" evidence="1">
    <location>
        <begin position="191"/>
        <end position="235"/>
    </location>
</feature>
<feature type="compositionally biased region" description="Polar residues" evidence="1">
    <location>
        <begin position="118"/>
        <end position="128"/>
    </location>
</feature>
<dbReference type="EMBL" id="JAACNO010000761">
    <property type="protein sequence ID" value="KAF4145128.1"/>
    <property type="molecule type" value="Genomic_DNA"/>
</dbReference>
<dbReference type="PANTHER" id="PTHR35606">
    <property type="entry name" value="CELLULOSE-BINDING FAMILY II PROTEIN"/>
    <property type="match status" value="1"/>
</dbReference>
<keyword evidence="2" id="KW-0732">Signal</keyword>
<evidence type="ECO:0000256" key="2">
    <source>
        <dbReference type="SAM" id="SignalP"/>
    </source>
</evidence>
<evidence type="ECO:0000313" key="5">
    <source>
        <dbReference type="Proteomes" id="UP000704712"/>
    </source>
</evidence>
<feature type="compositionally biased region" description="Polar residues" evidence="1">
    <location>
        <begin position="52"/>
        <end position="67"/>
    </location>
</feature>
<feature type="compositionally biased region" description="Polar residues" evidence="1">
    <location>
        <begin position="236"/>
        <end position="249"/>
    </location>
</feature>
<feature type="compositionally biased region" description="Polar residues" evidence="1">
    <location>
        <begin position="100"/>
        <end position="109"/>
    </location>
</feature>
<feature type="signal peptide" evidence="2">
    <location>
        <begin position="1"/>
        <end position="24"/>
    </location>
</feature>
<protein>
    <recommendedName>
        <fullName evidence="6">Secreted protein</fullName>
    </recommendedName>
</protein>
<reference evidence="4" key="1">
    <citation type="submission" date="2020-03" db="EMBL/GenBank/DDBJ databases">
        <title>Hybrid Assembly of Korean Phytophthora infestans isolates.</title>
        <authorList>
            <person name="Prokchorchik M."/>
            <person name="Lee Y."/>
            <person name="Seo J."/>
            <person name="Cho J.-H."/>
            <person name="Park Y.-E."/>
            <person name="Jang D.-C."/>
            <person name="Im J.-S."/>
            <person name="Choi J.-G."/>
            <person name="Park H.-J."/>
            <person name="Lee G.-B."/>
            <person name="Lee Y.-G."/>
            <person name="Hong S.-Y."/>
            <person name="Cho K."/>
            <person name="Sohn K.H."/>
        </authorList>
    </citation>
    <scope>NUCLEOTIDE SEQUENCE</scope>
    <source>
        <strain evidence="4">KR_2_A2</strain>
    </source>
</reference>
<feature type="compositionally biased region" description="Low complexity" evidence="1">
    <location>
        <begin position="129"/>
        <end position="140"/>
    </location>
</feature>
<dbReference type="EMBL" id="JAACNO010002979">
    <property type="protein sequence ID" value="KAF4129193.1"/>
    <property type="molecule type" value="Genomic_DNA"/>
</dbReference>
<evidence type="ECO:0000313" key="3">
    <source>
        <dbReference type="EMBL" id="KAF4129193.1"/>
    </source>
</evidence>
<sequence>MAPHRFSRSSALLLSATLAVTSSAIDFSRPDDSLAPGAVLPGGETPTADAATENTNSPMQWEASSSGFVPVTAPIVTSRGSGGWSQPTTPDTPSVWMPSSGHSSGTSNLDWIPPYPSSDGNNVWTSPTSSESGDHASSGSVNQGRMPTRVQGSGKTTPTTSYESDEQGSLDTPTSGGAEEAAPATSVQGPSQATQISPTASSSSTESSSNTTPSSNADSTTTTTQSTASPSSTTQEGSDTTQNSTSTSEHAPFGKVTSKPGECVIGNPDKYVSAADISWIWENRIGPDAPKRNANWNVMENKNWIMDRIVKNKGTLN</sequence>
<name>A0A8S9V3V5_PHYIN</name>
<dbReference type="Proteomes" id="UP000704712">
    <property type="component" value="Unassembled WGS sequence"/>
</dbReference>
<evidence type="ECO:0000256" key="1">
    <source>
        <dbReference type="SAM" id="MobiDB-lite"/>
    </source>
</evidence>
<feature type="compositionally biased region" description="Polar residues" evidence="1">
    <location>
        <begin position="141"/>
        <end position="162"/>
    </location>
</feature>